<dbReference type="Proteomes" id="UP001329430">
    <property type="component" value="Chromosome 8"/>
</dbReference>
<dbReference type="CDD" id="cd23992">
    <property type="entry name" value="PBP_GOBP"/>
    <property type="match status" value="1"/>
</dbReference>
<dbReference type="Gene3D" id="1.10.238.20">
    <property type="entry name" value="Pheromone/general odorant binding protein domain"/>
    <property type="match status" value="1"/>
</dbReference>
<dbReference type="SUPFAM" id="SSF47565">
    <property type="entry name" value="Insect pheromone/odorant-binding proteins"/>
    <property type="match status" value="1"/>
</dbReference>
<organism evidence="1 2">
    <name type="scientific">Pyrocoelia pectoralis</name>
    <dbReference type="NCBI Taxonomy" id="417401"/>
    <lineage>
        <taxon>Eukaryota</taxon>
        <taxon>Metazoa</taxon>
        <taxon>Ecdysozoa</taxon>
        <taxon>Arthropoda</taxon>
        <taxon>Hexapoda</taxon>
        <taxon>Insecta</taxon>
        <taxon>Pterygota</taxon>
        <taxon>Neoptera</taxon>
        <taxon>Endopterygota</taxon>
        <taxon>Coleoptera</taxon>
        <taxon>Polyphaga</taxon>
        <taxon>Elateriformia</taxon>
        <taxon>Elateroidea</taxon>
        <taxon>Lampyridae</taxon>
        <taxon>Lampyrinae</taxon>
        <taxon>Pyrocoelia</taxon>
    </lineage>
</organism>
<reference evidence="1 2" key="1">
    <citation type="journal article" date="2024" name="Insects">
        <title>An Improved Chromosome-Level Genome Assembly of the Firefly Pyrocoelia pectoralis.</title>
        <authorList>
            <person name="Fu X."/>
            <person name="Meyer-Rochow V.B."/>
            <person name="Ballantyne L."/>
            <person name="Zhu X."/>
        </authorList>
    </citation>
    <scope>NUCLEOTIDE SEQUENCE [LARGE SCALE GENOMIC DNA]</scope>
    <source>
        <strain evidence="1">XCY_ONT2</strain>
    </source>
</reference>
<proteinExistence type="predicted"/>
<dbReference type="EMBL" id="JAVRBK010000008">
    <property type="protein sequence ID" value="KAK5640229.1"/>
    <property type="molecule type" value="Genomic_DNA"/>
</dbReference>
<keyword evidence="2" id="KW-1185">Reference proteome</keyword>
<dbReference type="Pfam" id="PF01395">
    <property type="entry name" value="PBP_GOBP"/>
    <property type="match status" value="1"/>
</dbReference>
<dbReference type="InterPro" id="IPR006170">
    <property type="entry name" value="PBP/GOBP"/>
</dbReference>
<dbReference type="GO" id="GO:0005549">
    <property type="term" value="F:odorant binding"/>
    <property type="evidence" value="ECO:0007669"/>
    <property type="project" value="InterPro"/>
</dbReference>
<accession>A0AAN7VAG1</accession>
<evidence type="ECO:0000313" key="1">
    <source>
        <dbReference type="EMBL" id="KAK5640229.1"/>
    </source>
</evidence>
<protein>
    <submittedName>
        <fullName evidence="1">Uncharacterized protein</fullName>
    </submittedName>
</protein>
<dbReference type="InterPro" id="IPR036728">
    <property type="entry name" value="PBP_GOBP_sf"/>
</dbReference>
<name>A0AAN7VAG1_9COLE</name>
<sequence>MVTSVKTLLIVTVYLPAIFAFFSRRSNHDILEDMAAQIHDQSVSCQKSTGADEGDVKEYLSSLTYPSGKKEFNLFLCCLYEKVNMLNKDGDIDKEAFVKGVEKVTDEIFDRCHSEAEKNQERCERIYQFDICTAHLYM</sequence>
<dbReference type="AlphaFoldDB" id="A0AAN7VAG1"/>
<evidence type="ECO:0000313" key="2">
    <source>
        <dbReference type="Proteomes" id="UP001329430"/>
    </source>
</evidence>
<comment type="caution">
    <text evidence="1">The sequence shown here is derived from an EMBL/GenBank/DDBJ whole genome shotgun (WGS) entry which is preliminary data.</text>
</comment>
<gene>
    <name evidence="1" type="ORF">RI129_011040</name>
</gene>